<feature type="region of interest" description="Disordered" evidence="1">
    <location>
        <begin position="251"/>
        <end position="277"/>
    </location>
</feature>
<accession>A0A8C3E586</accession>
<reference evidence="3" key="2">
    <citation type="submission" date="2025-08" db="UniProtKB">
        <authorList>
            <consortium name="Ensembl"/>
        </authorList>
    </citation>
    <scope>IDENTIFICATION</scope>
</reference>
<protein>
    <recommendedName>
        <fullName evidence="2">Fusion protein IQCJ-SCHIP1 N-terminal domain-containing protein</fullName>
    </recommendedName>
</protein>
<sequence>MRLEELRRLQHTLEQVNGGKGSLQSHQLTMDEENNIQEYPLNLQPLESKVKIIQRAWREHLRRQDLSPPPERRDKRSPSPVSPASSTSPASGKMSRSVSMNTFSDSSTPDSREDGMDLGSDAGSSRSSSESNSSKATPCSEGKSSPSPSSLDLAALEDSEEEEEEEEEDGGSPPSPPRCPAAHGRSGPAAAARRCPRPRPPPRTDPAQRRRGAAAGPGGRRSAGARPPRDPQPPAMDWAALERHLAGLQCREQERNPRASPASVSGEGGGRLGGGGARMGGGAGDWFGLLGSHLEGCCQGWRLQQGDVEVLERGQRRPRRCSEGWSPSALGELGVFTWRRGGSGEKLRAPPGPKGAPGELERDWGQGMEGQDTGNGFKLQDGRCRLDIGKELFPGRVGRPWHRVPRAAVAAPGSLAVPKARLDTGAWSSLGQWEVSLLMAGNEMSFNIPSTPNHSMILNFPGASSGTSGSGSLLLQGCGRGWCLFPAGTRCHHQAVSEPGPLGEAKEYQLFPGWERCQAGAVLPFPEGKNLSQGAGVSQNEPPSAVLQKPLETVA</sequence>
<feature type="compositionally biased region" description="Low complexity" evidence="1">
    <location>
        <begin position="120"/>
        <end position="154"/>
    </location>
</feature>
<reference evidence="4" key="1">
    <citation type="submission" date="2019-10" db="EMBL/GenBank/DDBJ databases">
        <title>Corvus moneduloides (New Caledonian crow) genome, bCorMon1, primary haplotype.</title>
        <authorList>
            <person name="Rutz C."/>
            <person name="Fungtammasan C."/>
            <person name="Mountcastle J."/>
            <person name="Formenti G."/>
            <person name="Chow W."/>
            <person name="Howe K."/>
            <person name="Steele M.P."/>
            <person name="Fernandes J."/>
            <person name="Gilbert M.T.P."/>
            <person name="Fedrigo O."/>
            <person name="Jarvis E.D."/>
            <person name="Gemmell N."/>
        </authorList>
    </citation>
    <scope>NUCLEOTIDE SEQUENCE [LARGE SCALE GENOMIC DNA]</scope>
</reference>
<dbReference type="AlphaFoldDB" id="A0A8C3E586"/>
<dbReference type="PANTHER" id="PTHR35976">
    <property type="entry name" value="IQ DOMAIN-CONTAINING PROTEIN J"/>
    <property type="match status" value="1"/>
</dbReference>
<dbReference type="PANTHER" id="PTHR35976:SF1">
    <property type="entry name" value="IQ DOMAIN-CONTAINING PROTEIN J"/>
    <property type="match status" value="1"/>
</dbReference>
<feature type="domain" description="Fusion protein IQCJ-SCHIP1 N-terminal" evidence="2">
    <location>
        <begin position="4"/>
        <end position="109"/>
    </location>
</feature>
<feature type="compositionally biased region" description="Polar residues" evidence="1">
    <location>
        <begin position="530"/>
        <end position="542"/>
    </location>
</feature>
<name>A0A8C3E586_CORMO</name>
<proteinExistence type="predicted"/>
<feature type="region of interest" description="Disordered" evidence="1">
    <location>
        <begin position="530"/>
        <end position="555"/>
    </location>
</feature>
<dbReference type="InterPro" id="IPR029362">
    <property type="entry name" value="IQCJ-SCHIP1_N"/>
</dbReference>
<dbReference type="Pfam" id="PF15157">
    <property type="entry name" value="IQCJ-SCHIP1"/>
    <property type="match status" value="1"/>
</dbReference>
<keyword evidence="4" id="KW-1185">Reference proteome</keyword>
<evidence type="ECO:0000313" key="3">
    <source>
        <dbReference type="Ensembl" id="ENSCMUP00000016722.2"/>
    </source>
</evidence>
<feature type="region of interest" description="Disordered" evidence="1">
    <location>
        <begin position="60"/>
        <end position="237"/>
    </location>
</feature>
<feature type="compositionally biased region" description="Polar residues" evidence="1">
    <location>
        <begin position="94"/>
        <end position="109"/>
    </location>
</feature>
<organism evidence="3 4">
    <name type="scientific">Corvus moneduloides</name>
    <name type="common">New Caledonian crow</name>
    <dbReference type="NCBI Taxonomy" id="1196302"/>
    <lineage>
        <taxon>Eukaryota</taxon>
        <taxon>Metazoa</taxon>
        <taxon>Chordata</taxon>
        <taxon>Craniata</taxon>
        <taxon>Vertebrata</taxon>
        <taxon>Euteleostomi</taxon>
        <taxon>Archelosauria</taxon>
        <taxon>Archosauria</taxon>
        <taxon>Dinosauria</taxon>
        <taxon>Saurischia</taxon>
        <taxon>Theropoda</taxon>
        <taxon>Coelurosauria</taxon>
        <taxon>Aves</taxon>
        <taxon>Neognathae</taxon>
        <taxon>Neoaves</taxon>
        <taxon>Telluraves</taxon>
        <taxon>Australaves</taxon>
        <taxon>Passeriformes</taxon>
        <taxon>Corvoidea</taxon>
        <taxon>Corvidae</taxon>
        <taxon>Corvus</taxon>
    </lineage>
</organism>
<reference evidence="3" key="3">
    <citation type="submission" date="2025-09" db="UniProtKB">
        <authorList>
            <consortium name="Ensembl"/>
        </authorList>
    </citation>
    <scope>IDENTIFICATION</scope>
</reference>
<dbReference type="Proteomes" id="UP000694553">
    <property type="component" value="Unassembled WGS sequence"/>
</dbReference>
<dbReference type="InterPro" id="IPR053113">
    <property type="entry name" value="IQ_domain_protein"/>
</dbReference>
<dbReference type="Ensembl" id="ENSCMUT00000017950.2">
    <property type="protein sequence ID" value="ENSCMUP00000016722.2"/>
    <property type="gene ID" value="ENSCMUG00000010373.2"/>
</dbReference>
<evidence type="ECO:0000256" key="1">
    <source>
        <dbReference type="SAM" id="MobiDB-lite"/>
    </source>
</evidence>
<evidence type="ECO:0000259" key="2">
    <source>
        <dbReference type="Pfam" id="PF15157"/>
    </source>
</evidence>
<feature type="compositionally biased region" description="Acidic residues" evidence="1">
    <location>
        <begin position="155"/>
        <end position="170"/>
    </location>
</feature>
<accession>A0A8U7MJA7</accession>
<feature type="compositionally biased region" description="Gly residues" evidence="1">
    <location>
        <begin position="266"/>
        <end position="277"/>
    </location>
</feature>
<feature type="compositionally biased region" description="Low complexity" evidence="1">
    <location>
        <begin position="180"/>
        <end position="193"/>
    </location>
</feature>
<evidence type="ECO:0000313" key="4">
    <source>
        <dbReference type="Proteomes" id="UP000694553"/>
    </source>
</evidence>
<feature type="compositionally biased region" description="Low complexity" evidence="1">
    <location>
        <begin position="78"/>
        <end position="91"/>
    </location>
</feature>
<feature type="compositionally biased region" description="Basic and acidic residues" evidence="1">
    <location>
        <begin position="60"/>
        <end position="77"/>
    </location>
</feature>